<dbReference type="RefSeq" id="WP_180286460.1">
    <property type="nucleotide sequence ID" value="NZ_JABFDB010000044.1"/>
</dbReference>
<dbReference type="SUPFAM" id="SSF56300">
    <property type="entry name" value="Metallo-dependent phosphatases"/>
    <property type="match status" value="1"/>
</dbReference>
<dbReference type="InterPro" id="IPR004843">
    <property type="entry name" value="Calcineurin-like_PHP"/>
</dbReference>
<gene>
    <name evidence="2" type="ORF">HND93_33685</name>
</gene>
<sequence length="174" mass="19226">MTVYFTSDTHFGHAGALGRFRRPFGSVAEMDEAMVARWNATVGADDTVWHLGDFALRHKRDAMAALLDRLNGTKHLLAGNNDGPDTLSLPGWASTGHYAEITVDGTPLVLGHYAFRTWNAMHKGALNLHGHSHGQLKPLPRQIDVGVDVWDFRPVTLAEIRPRRRGIAARTDEP</sequence>
<evidence type="ECO:0000313" key="3">
    <source>
        <dbReference type="Proteomes" id="UP000584642"/>
    </source>
</evidence>
<comment type="caution">
    <text evidence="2">The sequence shown here is derived from an EMBL/GenBank/DDBJ whole genome shotgun (WGS) entry which is preliminary data.</text>
</comment>
<feature type="domain" description="Calcineurin-like phosphoesterase" evidence="1">
    <location>
        <begin position="1"/>
        <end position="124"/>
    </location>
</feature>
<keyword evidence="3" id="KW-1185">Reference proteome</keyword>
<protein>
    <submittedName>
        <fullName evidence="2">Metallophosphoesterase</fullName>
    </submittedName>
</protein>
<reference evidence="2 3" key="1">
    <citation type="submission" date="2020-05" db="EMBL/GenBank/DDBJ databases">
        <title>Azospirillum oleiclasticum sp. nov, a nitrogen-fixing and heavy crude oil-emulsifying bacterium isolated from the crude oil of Yumen Oilfield.</title>
        <authorList>
            <person name="Wu D."/>
            <person name="Cai M."/>
            <person name="Zhang X."/>
        </authorList>
    </citation>
    <scope>NUCLEOTIDE SEQUENCE [LARGE SCALE GENOMIC DNA]</scope>
    <source>
        <strain evidence="2 3">ROY-1-1-2</strain>
    </source>
</reference>
<dbReference type="InterPro" id="IPR029052">
    <property type="entry name" value="Metallo-depent_PP-like"/>
</dbReference>
<organism evidence="2 3">
    <name type="scientific">Azospirillum oleiclasticum</name>
    <dbReference type="NCBI Taxonomy" id="2735135"/>
    <lineage>
        <taxon>Bacteria</taxon>
        <taxon>Pseudomonadati</taxon>
        <taxon>Pseudomonadota</taxon>
        <taxon>Alphaproteobacteria</taxon>
        <taxon>Rhodospirillales</taxon>
        <taxon>Azospirillaceae</taxon>
        <taxon>Azospirillum</taxon>
    </lineage>
</organism>
<dbReference type="EMBL" id="JABFDB010000044">
    <property type="protein sequence ID" value="NYZ24683.1"/>
    <property type="molecule type" value="Genomic_DNA"/>
</dbReference>
<dbReference type="Proteomes" id="UP000584642">
    <property type="component" value="Unassembled WGS sequence"/>
</dbReference>
<evidence type="ECO:0000313" key="2">
    <source>
        <dbReference type="EMBL" id="NYZ24683.1"/>
    </source>
</evidence>
<dbReference type="Gene3D" id="3.60.21.10">
    <property type="match status" value="1"/>
</dbReference>
<proteinExistence type="predicted"/>
<name>A0ABX2TML8_9PROT</name>
<dbReference type="Pfam" id="PF00149">
    <property type="entry name" value="Metallophos"/>
    <property type="match status" value="1"/>
</dbReference>
<accession>A0ABX2TML8</accession>
<evidence type="ECO:0000259" key="1">
    <source>
        <dbReference type="Pfam" id="PF00149"/>
    </source>
</evidence>